<evidence type="ECO:0000256" key="5">
    <source>
        <dbReference type="RuleBase" id="RU004185"/>
    </source>
</evidence>
<sequence>MADLIQKELQSFGSPEEVSHDIFSAHEVPEIYVRDAGDPHKDQEECIYLITQELKARGVANNHKLAYQSRVGPVQWLKPYTDEVLVELGKGGVKSLLAVPVSFVSEST</sequence>
<dbReference type="Pfam" id="PF00762">
    <property type="entry name" value="Ferrochelatase"/>
    <property type="match status" value="1"/>
</dbReference>
<dbReference type="EMBL" id="PKPP01014018">
    <property type="protein sequence ID" value="PWA40147.1"/>
    <property type="molecule type" value="Genomic_DNA"/>
</dbReference>
<keyword evidence="4" id="KW-0627">Porphyrin biosynthesis</keyword>
<evidence type="ECO:0000256" key="4">
    <source>
        <dbReference type="ARBA" id="ARBA00023244"/>
    </source>
</evidence>
<evidence type="ECO:0000313" key="7">
    <source>
        <dbReference type="Proteomes" id="UP000245207"/>
    </source>
</evidence>
<dbReference type="OrthoDB" id="1911268at2759"/>
<dbReference type="SUPFAM" id="SSF53800">
    <property type="entry name" value="Chelatase"/>
    <property type="match status" value="1"/>
</dbReference>
<keyword evidence="3" id="KW-0456">Lyase</keyword>
<dbReference type="PANTHER" id="PTHR11108:SF4">
    <property type="entry name" value="FERROCHELATASE-1, CHLOROPLASTIC_MITOCHONDRIAL"/>
    <property type="match status" value="1"/>
</dbReference>
<dbReference type="GO" id="GO:0004325">
    <property type="term" value="F:ferrochelatase activity"/>
    <property type="evidence" value="ECO:0007669"/>
    <property type="project" value="InterPro"/>
</dbReference>
<dbReference type="STRING" id="35608.A0A2U1KTU4"/>
<dbReference type="InterPro" id="IPR033644">
    <property type="entry name" value="Ferrochelatase_C"/>
</dbReference>
<keyword evidence="2" id="KW-0350">Heme biosynthesis</keyword>
<keyword evidence="1" id="KW-0408">Iron</keyword>
<protein>
    <submittedName>
        <fullName evidence="6">Ferrochelatase-2 protein</fullName>
    </submittedName>
</protein>
<evidence type="ECO:0000256" key="2">
    <source>
        <dbReference type="ARBA" id="ARBA00023133"/>
    </source>
</evidence>
<dbReference type="GO" id="GO:0006783">
    <property type="term" value="P:heme biosynthetic process"/>
    <property type="evidence" value="ECO:0007669"/>
    <property type="project" value="UniProtKB-KW"/>
</dbReference>
<comment type="similarity">
    <text evidence="5">Belongs to the ferrochelatase family.</text>
</comment>
<dbReference type="PANTHER" id="PTHR11108">
    <property type="entry name" value="FERROCHELATASE"/>
    <property type="match status" value="1"/>
</dbReference>
<dbReference type="Gene3D" id="3.40.50.1400">
    <property type="match status" value="1"/>
</dbReference>
<evidence type="ECO:0000256" key="1">
    <source>
        <dbReference type="ARBA" id="ARBA00023004"/>
    </source>
</evidence>
<dbReference type="Proteomes" id="UP000245207">
    <property type="component" value="Unassembled WGS sequence"/>
</dbReference>
<comment type="caution">
    <text evidence="6">The sequence shown here is derived from an EMBL/GenBank/DDBJ whole genome shotgun (WGS) entry which is preliminary data.</text>
</comment>
<keyword evidence="7" id="KW-1185">Reference proteome</keyword>
<organism evidence="6 7">
    <name type="scientific">Artemisia annua</name>
    <name type="common">Sweet wormwood</name>
    <dbReference type="NCBI Taxonomy" id="35608"/>
    <lineage>
        <taxon>Eukaryota</taxon>
        <taxon>Viridiplantae</taxon>
        <taxon>Streptophyta</taxon>
        <taxon>Embryophyta</taxon>
        <taxon>Tracheophyta</taxon>
        <taxon>Spermatophyta</taxon>
        <taxon>Magnoliopsida</taxon>
        <taxon>eudicotyledons</taxon>
        <taxon>Gunneridae</taxon>
        <taxon>Pentapetalae</taxon>
        <taxon>asterids</taxon>
        <taxon>campanulids</taxon>
        <taxon>Asterales</taxon>
        <taxon>Asteraceae</taxon>
        <taxon>Asteroideae</taxon>
        <taxon>Anthemideae</taxon>
        <taxon>Artemisiinae</taxon>
        <taxon>Artemisia</taxon>
    </lineage>
</organism>
<dbReference type="InterPro" id="IPR001015">
    <property type="entry name" value="Ferrochelatase"/>
</dbReference>
<evidence type="ECO:0000313" key="6">
    <source>
        <dbReference type="EMBL" id="PWA40147.1"/>
    </source>
</evidence>
<gene>
    <name evidence="6" type="ORF">CTI12_AA563910</name>
</gene>
<dbReference type="GO" id="GO:0005739">
    <property type="term" value="C:mitochondrion"/>
    <property type="evidence" value="ECO:0007669"/>
    <property type="project" value="TreeGrafter"/>
</dbReference>
<reference evidence="6 7" key="1">
    <citation type="journal article" date="2018" name="Mol. Plant">
        <title>The genome of Artemisia annua provides insight into the evolution of Asteraceae family and artemisinin biosynthesis.</title>
        <authorList>
            <person name="Shen Q."/>
            <person name="Zhang L."/>
            <person name="Liao Z."/>
            <person name="Wang S."/>
            <person name="Yan T."/>
            <person name="Shi P."/>
            <person name="Liu M."/>
            <person name="Fu X."/>
            <person name="Pan Q."/>
            <person name="Wang Y."/>
            <person name="Lv Z."/>
            <person name="Lu X."/>
            <person name="Zhang F."/>
            <person name="Jiang W."/>
            <person name="Ma Y."/>
            <person name="Chen M."/>
            <person name="Hao X."/>
            <person name="Li L."/>
            <person name="Tang Y."/>
            <person name="Lv G."/>
            <person name="Zhou Y."/>
            <person name="Sun X."/>
            <person name="Brodelius P.E."/>
            <person name="Rose J.K.C."/>
            <person name="Tang K."/>
        </authorList>
    </citation>
    <scope>NUCLEOTIDE SEQUENCE [LARGE SCALE GENOMIC DNA]</scope>
    <source>
        <strain evidence="7">cv. Huhao1</strain>
        <tissue evidence="6">Leaf</tissue>
    </source>
</reference>
<evidence type="ECO:0000256" key="3">
    <source>
        <dbReference type="ARBA" id="ARBA00023239"/>
    </source>
</evidence>
<dbReference type="AlphaFoldDB" id="A0A2U1KTU4"/>
<name>A0A2U1KTU4_ARTAN</name>
<proteinExistence type="inferred from homology"/>
<accession>A0A2U1KTU4</accession>
<dbReference type="CDD" id="cd00419">
    <property type="entry name" value="Ferrochelatase_C"/>
    <property type="match status" value="1"/>
</dbReference>